<dbReference type="Proteomes" id="UP001189429">
    <property type="component" value="Unassembled WGS sequence"/>
</dbReference>
<reference evidence="2" key="1">
    <citation type="submission" date="2023-10" db="EMBL/GenBank/DDBJ databases">
        <authorList>
            <person name="Chen Y."/>
            <person name="Shah S."/>
            <person name="Dougan E. K."/>
            <person name="Thang M."/>
            <person name="Chan C."/>
        </authorList>
    </citation>
    <scope>NUCLEOTIDE SEQUENCE [LARGE SCALE GENOMIC DNA]</scope>
</reference>
<name>A0ABN9TR10_9DINO</name>
<evidence type="ECO:0000256" key="1">
    <source>
        <dbReference type="SAM" id="SignalP"/>
    </source>
</evidence>
<accession>A0ABN9TR10</accession>
<proteinExistence type="predicted"/>
<keyword evidence="3" id="KW-1185">Reference proteome</keyword>
<evidence type="ECO:0000313" key="3">
    <source>
        <dbReference type="Proteomes" id="UP001189429"/>
    </source>
</evidence>
<dbReference type="EMBL" id="CAUYUJ010014989">
    <property type="protein sequence ID" value="CAK0848572.1"/>
    <property type="molecule type" value="Genomic_DNA"/>
</dbReference>
<evidence type="ECO:0000313" key="2">
    <source>
        <dbReference type="EMBL" id="CAK0848572.1"/>
    </source>
</evidence>
<sequence>MFQQVGQWGQVLSLLAGVRDVLAAEWRNIRAAVLARERVRETTPLSSSRSAGGASACEVGGSTGCGVWRCGAWCGRRRWSLTTYNAKVSARKKGEQWQRALAIWIEMRVAKMGHIVIFYNAGICACGRLWDSGGGRRCRCSARCGMFILRRPKAATA</sequence>
<comment type="caution">
    <text evidence="2">The sequence shown here is derived from an EMBL/GenBank/DDBJ whole genome shotgun (WGS) entry which is preliminary data.</text>
</comment>
<feature type="chain" id="PRO_5045430414" evidence="1">
    <location>
        <begin position="24"/>
        <end position="157"/>
    </location>
</feature>
<keyword evidence="1" id="KW-0732">Signal</keyword>
<gene>
    <name evidence="2" type="ORF">PCOR1329_LOCUS41470</name>
</gene>
<organism evidence="2 3">
    <name type="scientific">Prorocentrum cordatum</name>
    <dbReference type="NCBI Taxonomy" id="2364126"/>
    <lineage>
        <taxon>Eukaryota</taxon>
        <taxon>Sar</taxon>
        <taxon>Alveolata</taxon>
        <taxon>Dinophyceae</taxon>
        <taxon>Prorocentrales</taxon>
        <taxon>Prorocentraceae</taxon>
        <taxon>Prorocentrum</taxon>
    </lineage>
</organism>
<protein>
    <submittedName>
        <fullName evidence="2">Uncharacterized protein</fullName>
    </submittedName>
</protein>
<feature type="signal peptide" evidence="1">
    <location>
        <begin position="1"/>
        <end position="23"/>
    </location>
</feature>